<dbReference type="SMART" id="SM00950">
    <property type="entry name" value="Piwi"/>
    <property type="match status" value="1"/>
</dbReference>
<dbReference type="Pfam" id="PF16488">
    <property type="entry name" value="ArgoL2"/>
    <property type="match status" value="1"/>
</dbReference>
<protein>
    <submittedName>
        <fullName evidence="4">Piwi domain-containing protein</fullName>
    </submittedName>
</protein>
<dbReference type="InterPro" id="IPR032472">
    <property type="entry name" value="ArgoL2"/>
</dbReference>
<dbReference type="CDD" id="cd04657">
    <property type="entry name" value="Piwi_ago-like"/>
    <property type="match status" value="1"/>
</dbReference>
<dbReference type="Gene3D" id="3.30.420.10">
    <property type="entry name" value="Ribonuclease H-like superfamily/Ribonuclease H"/>
    <property type="match status" value="1"/>
</dbReference>
<evidence type="ECO:0000259" key="2">
    <source>
        <dbReference type="PROSITE" id="PS50821"/>
    </source>
</evidence>
<dbReference type="InterPro" id="IPR032473">
    <property type="entry name" value="Argonaute_Mid_dom"/>
</dbReference>
<dbReference type="CDD" id="cd02846">
    <property type="entry name" value="PAZ_argonaute_like"/>
    <property type="match status" value="1"/>
</dbReference>
<dbReference type="SUPFAM" id="SSF101690">
    <property type="entry name" value="PAZ domain"/>
    <property type="match status" value="1"/>
</dbReference>
<dbReference type="PROSITE" id="PS50822">
    <property type="entry name" value="PIWI"/>
    <property type="match status" value="1"/>
</dbReference>
<dbReference type="SMART" id="SM00949">
    <property type="entry name" value="PAZ"/>
    <property type="match status" value="1"/>
</dbReference>
<name>A0AAN6NC16_9PEZI</name>
<dbReference type="InterPro" id="IPR045246">
    <property type="entry name" value="Piwi_ago-like"/>
</dbReference>
<evidence type="ECO:0000256" key="1">
    <source>
        <dbReference type="RuleBase" id="RU361178"/>
    </source>
</evidence>
<dbReference type="Pfam" id="PF02171">
    <property type="entry name" value="Piwi"/>
    <property type="match status" value="1"/>
</dbReference>
<feature type="domain" description="PAZ" evidence="2">
    <location>
        <begin position="10"/>
        <end position="123"/>
    </location>
</feature>
<feature type="domain" description="Piwi" evidence="3">
    <location>
        <begin position="295"/>
        <end position="596"/>
    </location>
</feature>
<dbReference type="EMBL" id="MU853777">
    <property type="protein sequence ID" value="KAK3941998.1"/>
    <property type="molecule type" value="Genomic_DNA"/>
</dbReference>
<dbReference type="GO" id="GO:0003723">
    <property type="term" value="F:RNA binding"/>
    <property type="evidence" value="ECO:0007669"/>
    <property type="project" value="InterPro"/>
</dbReference>
<dbReference type="Gene3D" id="3.40.50.2300">
    <property type="match status" value="1"/>
</dbReference>
<dbReference type="InterPro" id="IPR036085">
    <property type="entry name" value="PAZ_dom_sf"/>
</dbReference>
<dbReference type="Pfam" id="PF02170">
    <property type="entry name" value="PAZ"/>
    <property type="match status" value="1"/>
</dbReference>
<dbReference type="InterPro" id="IPR036397">
    <property type="entry name" value="RNaseH_sf"/>
</dbReference>
<comment type="caution">
    <text evidence="4">The sequence shown here is derived from an EMBL/GenBank/DDBJ whole genome shotgun (WGS) entry which is preliminary data.</text>
</comment>
<evidence type="ECO:0000313" key="5">
    <source>
        <dbReference type="Proteomes" id="UP001303473"/>
    </source>
</evidence>
<evidence type="ECO:0000313" key="4">
    <source>
        <dbReference type="EMBL" id="KAK3941998.1"/>
    </source>
</evidence>
<dbReference type="PROSITE" id="PS50821">
    <property type="entry name" value="PAZ"/>
    <property type="match status" value="1"/>
</dbReference>
<evidence type="ECO:0000259" key="3">
    <source>
        <dbReference type="PROSITE" id="PS50822"/>
    </source>
</evidence>
<organism evidence="4 5">
    <name type="scientific">Diplogelasinospora grovesii</name>
    <dbReference type="NCBI Taxonomy" id="303347"/>
    <lineage>
        <taxon>Eukaryota</taxon>
        <taxon>Fungi</taxon>
        <taxon>Dikarya</taxon>
        <taxon>Ascomycota</taxon>
        <taxon>Pezizomycotina</taxon>
        <taxon>Sordariomycetes</taxon>
        <taxon>Sordariomycetidae</taxon>
        <taxon>Sordariales</taxon>
        <taxon>Diplogelasinosporaceae</taxon>
        <taxon>Diplogelasinospora</taxon>
    </lineage>
</organism>
<dbReference type="Gene3D" id="2.170.260.10">
    <property type="entry name" value="paz domain"/>
    <property type="match status" value="1"/>
</dbReference>
<dbReference type="InterPro" id="IPR003100">
    <property type="entry name" value="PAZ_dom"/>
</dbReference>
<dbReference type="PANTHER" id="PTHR22891">
    <property type="entry name" value="EUKARYOTIC TRANSLATION INITIATION FACTOR 2C"/>
    <property type="match status" value="1"/>
</dbReference>
<dbReference type="AlphaFoldDB" id="A0AAN6NC16"/>
<proteinExistence type="inferred from homology"/>
<comment type="similarity">
    <text evidence="1">Belongs to the argonaute family.</text>
</comment>
<keyword evidence="5" id="KW-1185">Reference proteome</keyword>
<sequence>MHELAKALRPVWDGQKNHWEQSEAFKLLKKLHKIRFEIAYRNKVVDKEYKVKSFTFDEKYGGEGAHAKSVKFEKKMPDGTPREYSIAEYYKEMYNITLKYPLFPLIQTNRDGCFPIELCRVKKWNPYPFKLDPEQTSEMIKFAVQRPPQRKKDIQKMVQLLKWDDDKFLTSFGLRMNPTMPQVQAMVLRNPEIEFRDKKKINPGVSGRWDLRGHKFVKPNQQPLKSWAFVITDGCVDKPTVENFIKVFSQTYQSHGGIIAAAPQIYEFPPKKPQPELIAEAYLKCGKQTQMSPQLMFVILKDKIGWIYERMKKNLDCRWACLSQMVQAHHVKKAQAQYCSNVAMKVNAKLGGQTSRIHAPPGKSAFFSAPTMMIGVDVSHPSPGSLLASMAAMAVSMDKDAAVYAAGVESNGYRTEVLSGHNTHKLLGPIVKRWVALNKCEPQHVFYFRDGVSEGQFAQVMEYELGELKVMFKNNLGGKCPKITVIICTKRHHIRFFPMNDGDRNGNPLPGTLVEREVTHPFHYDFYLCSHVAIQGTARPVHYQVIHDEIKMKPDDLQKMIYQQCYQYCRSTTPVSLHPAVYYAHLACNRARHHENVPTSEQVPKSIRPQILPKRGIMAKVDPDENTIKRYATPMPLMPMGGSEAKEDAKKIFPWTMWYV</sequence>
<dbReference type="Proteomes" id="UP001303473">
    <property type="component" value="Unassembled WGS sequence"/>
</dbReference>
<accession>A0AAN6NC16</accession>
<dbReference type="SUPFAM" id="SSF53098">
    <property type="entry name" value="Ribonuclease H-like"/>
    <property type="match status" value="1"/>
</dbReference>
<dbReference type="InterPro" id="IPR012337">
    <property type="entry name" value="RNaseH-like_sf"/>
</dbReference>
<gene>
    <name evidence="4" type="ORF">QBC46DRAFT_380919</name>
</gene>
<dbReference type="Pfam" id="PF16487">
    <property type="entry name" value="ArgoMid"/>
    <property type="match status" value="1"/>
</dbReference>
<dbReference type="InterPro" id="IPR003165">
    <property type="entry name" value="Piwi"/>
</dbReference>
<reference evidence="5" key="1">
    <citation type="journal article" date="2023" name="Mol. Phylogenet. Evol.">
        <title>Genome-scale phylogeny and comparative genomics of the fungal order Sordariales.</title>
        <authorList>
            <person name="Hensen N."/>
            <person name="Bonometti L."/>
            <person name="Westerberg I."/>
            <person name="Brannstrom I.O."/>
            <person name="Guillou S."/>
            <person name="Cros-Aarteil S."/>
            <person name="Calhoun S."/>
            <person name="Haridas S."/>
            <person name="Kuo A."/>
            <person name="Mondo S."/>
            <person name="Pangilinan J."/>
            <person name="Riley R."/>
            <person name="LaButti K."/>
            <person name="Andreopoulos B."/>
            <person name="Lipzen A."/>
            <person name="Chen C."/>
            <person name="Yan M."/>
            <person name="Daum C."/>
            <person name="Ng V."/>
            <person name="Clum A."/>
            <person name="Steindorff A."/>
            <person name="Ohm R.A."/>
            <person name="Martin F."/>
            <person name="Silar P."/>
            <person name="Natvig D.O."/>
            <person name="Lalanne C."/>
            <person name="Gautier V."/>
            <person name="Ament-Velasquez S.L."/>
            <person name="Kruys A."/>
            <person name="Hutchinson M.I."/>
            <person name="Powell A.J."/>
            <person name="Barry K."/>
            <person name="Miller A.N."/>
            <person name="Grigoriev I.V."/>
            <person name="Debuchy R."/>
            <person name="Gladieux P."/>
            <person name="Hiltunen Thoren M."/>
            <person name="Johannesson H."/>
        </authorList>
    </citation>
    <scope>NUCLEOTIDE SEQUENCE [LARGE SCALE GENOMIC DNA]</scope>
    <source>
        <strain evidence="5">CBS 340.73</strain>
    </source>
</reference>